<dbReference type="Pfam" id="PF01740">
    <property type="entry name" value="STAS"/>
    <property type="match status" value="1"/>
</dbReference>
<evidence type="ECO:0000256" key="1">
    <source>
        <dbReference type="ARBA" id="ARBA00004141"/>
    </source>
</evidence>
<dbReference type="GeneTree" id="ENSGT01150000286960"/>
<evidence type="ECO:0000256" key="4">
    <source>
        <dbReference type="ARBA" id="ARBA00023136"/>
    </source>
</evidence>
<protein>
    <submittedName>
        <fullName evidence="8">Solute carrier family 26 member 6, like 1</fullName>
    </submittedName>
</protein>
<evidence type="ECO:0000259" key="7">
    <source>
        <dbReference type="PROSITE" id="PS50801"/>
    </source>
</evidence>
<dbReference type="PROSITE" id="PS50801">
    <property type="entry name" value="STAS"/>
    <property type="match status" value="1"/>
</dbReference>
<sequence length="855" mass="94297">MDSRRRFGKYKVEREVLDEERLEELSQRKTYSDIHPPLTKQLKESFRCTVPKLKRSLVSSFPVLYWLPKYSVWDYGMPDLISGISVGIMHLPQGMAYALLASVPPVFGLYSSLYPTLIYFIFGTSRHISIGTFTILSIMVGSVTERLAPDVNFTITNGTNVTEEVDIAARDLYRVQVAAATTVLGGLIQVFLGVVKFGFVGTYLSEPLVRAYTTAAAAHAVVGQLRNNFGVSAKRFSGPLSLIYTLVDVCSKLPQTHLPTLAVSAVTMTLLIAAKELNGFFSSKLPVPVPVELITIIAGTLISSYAHLRSNYSVSVVGEIPSGLRTPNMPNVSLFGEVIGDAFALAVVGYAMSISLGKTFALKHGYKVDSNQELVALGLSNVAGGFFQCFSVCASMSRSLIQVTTGGKTQMAGLASALIVLVTILKLGALFQELPKAVLASVVLVNLKGMFKQYSDIVTLWRSNKTDLVVWLVTWVSTMLLNLDLGLAASITFALFTVIFRTQLPTYSVLGNVPSTELYVDMETHREARQIPGVTIFRSSATVYFANAELYLEALKEKSGLDITKMIVYKRQQEAKQKRREKRAERRAKRQAKREKLAQTAARNVSVLPDLFVEDEAGCCTEMSMDGVIAEKEQQRWSEKENGTVFVIPPSPRTLDGHCRWEYLKGGDPDCSSLGWMSELQDGDTTTLGSSSEDTLSRDLERVSLGSLGKWTWDIHSIILDLSTANFTDTVAIKMLKNIFQDFSEIDVDIYLAGCQESVVEQLERGNFFSETITKGNLFASVHDAVLHCLNNRGATSPPRFDPSAVSVVENSDSQNCRLFQWELKGCFVSEPDQQHKTLTSSASQEIQNRRLGRG</sequence>
<feature type="transmembrane region" description="Helical" evidence="6">
    <location>
        <begin position="94"/>
        <end position="111"/>
    </location>
</feature>
<feature type="transmembrane region" description="Helical" evidence="6">
    <location>
        <begin position="342"/>
        <end position="362"/>
    </location>
</feature>
<dbReference type="NCBIfam" id="TIGR00815">
    <property type="entry name" value="sulP"/>
    <property type="match status" value="1"/>
</dbReference>
<evidence type="ECO:0000256" key="5">
    <source>
        <dbReference type="SAM" id="MobiDB-lite"/>
    </source>
</evidence>
<dbReference type="SUPFAM" id="SSF52091">
    <property type="entry name" value="SpoIIaa-like"/>
    <property type="match status" value="1"/>
</dbReference>
<dbReference type="STRING" id="8090.ENSORLP00000028037"/>
<keyword evidence="4 6" id="KW-0472">Membrane</keyword>
<reference evidence="8 9" key="1">
    <citation type="journal article" date="2007" name="Nature">
        <title>The medaka draft genome and insights into vertebrate genome evolution.</title>
        <authorList>
            <person name="Kasahara M."/>
            <person name="Naruse K."/>
            <person name="Sasaki S."/>
            <person name="Nakatani Y."/>
            <person name="Qu W."/>
            <person name="Ahsan B."/>
            <person name="Yamada T."/>
            <person name="Nagayasu Y."/>
            <person name="Doi K."/>
            <person name="Kasai Y."/>
            <person name="Jindo T."/>
            <person name="Kobayashi D."/>
            <person name="Shimada A."/>
            <person name="Toyoda A."/>
            <person name="Kuroki Y."/>
            <person name="Fujiyama A."/>
            <person name="Sasaki T."/>
            <person name="Shimizu A."/>
            <person name="Asakawa S."/>
            <person name="Shimizu N."/>
            <person name="Hashimoto S."/>
            <person name="Yang J."/>
            <person name="Lee Y."/>
            <person name="Matsushima K."/>
            <person name="Sugano S."/>
            <person name="Sakaizumi M."/>
            <person name="Narita T."/>
            <person name="Ohishi K."/>
            <person name="Haga S."/>
            <person name="Ohta F."/>
            <person name="Nomoto H."/>
            <person name="Nogata K."/>
            <person name="Morishita T."/>
            <person name="Endo T."/>
            <person name="Shin-I T."/>
            <person name="Takeda H."/>
            <person name="Morishita S."/>
            <person name="Kohara Y."/>
        </authorList>
    </citation>
    <scope>NUCLEOTIDE SEQUENCE [LARGE SCALE GENOMIC DNA]</scope>
    <source>
        <strain evidence="8 9">Hd-rR</strain>
    </source>
</reference>
<proteinExistence type="predicted"/>
<feature type="domain" description="STAS" evidence="7">
    <location>
        <begin position="524"/>
        <end position="789"/>
    </location>
</feature>
<feature type="transmembrane region" description="Helical" evidence="6">
    <location>
        <begin position="177"/>
        <end position="199"/>
    </location>
</feature>
<dbReference type="GO" id="GO:0005886">
    <property type="term" value="C:plasma membrane"/>
    <property type="evidence" value="ECO:0000318"/>
    <property type="project" value="GO_Central"/>
</dbReference>
<evidence type="ECO:0000313" key="9">
    <source>
        <dbReference type="Proteomes" id="UP000001038"/>
    </source>
</evidence>
<dbReference type="PROSITE" id="PS01130">
    <property type="entry name" value="SLC26A"/>
    <property type="match status" value="1"/>
</dbReference>
<keyword evidence="3 6" id="KW-1133">Transmembrane helix</keyword>
<dbReference type="InterPro" id="IPR011547">
    <property type="entry name" value="SLC26A/SulP_dom"/>
</dbReference>
<dbReference type="CDD" id="cd07042">
    <property type="entry name" value="STAS_SulP_like_sulfate_transporter"/>
    <property type="match status" value="1"/>
</dbReference>
<dbReference type="InterPro" id="IPR018045">
    <property type="entry name" value="S04_transporter_CS"/>
</dbReference>
<name>A0A3B3H853_ORYLA</name>
<dbReference type="Pfam" id="PF00916">
    <property type="entry name" value="Sulfate_transp"/>
    <property type="match status" value="1"/>
</dbReference>
<dbReference type="GO" id="GO:0019531">
    <property type="term" value="F:oxalate transmembrane transporter activity"/>
    <property type="evidence" value="ECO:0000318"/>
    <property type="project" value="GO_Central"/>
</dbReference>
<evidence type="ECO:0000256" key="2">
    <source>
        <dbReference type="ARBA" id="ARBA00022692"/>
    </source>
</evidence>
<dbReference type="Proteomes" id="UP000001038">
    <property type="component" value="Chromosome 5"/>
</dbReference>
<dbReference type="AlphaFoldDB" id="A0A3B3H853"/>
<dbReference type="InParanoid" id="A0A3B3H853"/>
<gene>
    <name evidence="8" type="primary">slc26a6l1</name>
</gene>
<dbReference type="GO" id="GO:0008271">
    <property type="term" value="F:secondary active sulfate transmembrane transporter activity"/>
    <property type="evidence" value="ECO:0007669"/>
    <property type="project" value="InterPro"/>
</dbReference>
<dbReference type="GO" id="GO:0015116">
    <property type="term" value="F:sulfate transmembrane transporter activity"/>
    <property type="evidence" value="ECO:0000318"/>
    <property type="project" value="GO_Central"/>
</dbReference>
<dbReference type="GO" id="GO:1902476">
    <property type="term" value="P:chloride transmembrane transport"/>
    <property type="evidence" value="ECO:0000318"/>
    <property type="project" value="GO_Central"/>
</dbReference>
<keyword evidence="9" id="KW-1185">Reference proteome</keyword>
<evidence type="ECO:0000313" key="8">
    <source>
        <dbReference type="Ensembl" id="ENSORLP00000028037.1"/>
    </source>
</evidence>
<feature type="transmembrane region" description="Helical" evidence="6">
    <location>
        <begin position="374"/>
        <end position="397"/>
    </location>
</feature>
<evidence type="ECO:0000256" key="6">
    <source>
        <dbReference type="SAM" id="Phobius"/>
    </source>
</evidence>
<feature type="compositionally biased region" description="Basic residues" evidence="5">
    <location>
        <begin position="577"/>
        <end position="593"/>
    </location>
</feature>
<reference evidence="8" key="3">
    <citation type="submission" date="2025-09" db="UniProtKB">
        <authorList>
            <consortium name="Ensembl"/>
        </authorList>
    </citation>
    <scope>IDENTIFICATION</scope>
    <source>
        <strain evidence="8">Hd-rR</strain>
    </source>
</reference>
<feature type="transmembrane region" description="Helical" evidence="6">
    <location>
        <begin position="409"/>
        <end position="427"/>
    </location>
</feature>
<feature type="region of interest" description="Disordered" evidence="5">
    <location>
        <begin position="577"/>
        <end position="599"/>
    </location>
</feature>
<dbReference type="Ensembl" id="ENSORLT00000033565.1">
    <property type="protein sequence ID" value="ENSORLP00000028037.1"/>
    <property type="gene ID" value="ENSORLG00000001917.2"/>
</dbReference>
<dbReference type="PANTHER" id="PTHR11814">
    <property type="entry name" value="SULFATE TRANSPORTER"/>
    <property type="match status" value="1"/>
</dbReference>
<reference evidence="8" key="2">
    <citation type="submission" date="2025-08" db="UniProtKB">
        <authorList>
            <consortium name="Ensembl"/>
        </authorList>
    </citation>
    <scope>IDENTIFICATION</scope>
    <source>
        <strain evidence="8">Hd-rR</strain>
    </source>
</reference>
<keyword evidence="2 6" id="KW-0812">Transmembrane</keyword>
<dbReference type="GO" id="GO:1902358">
    <property type="term" value="P:sulfate transmembrane transport"/>
    <property type="evidence" value="ECO:0000318"/>
    <property type="project" value="GO_Central"/>
</dbReference>
<comment type="subcellular location">
    <subcellularLocation>
        <location evidence="1">Membrane</location>
        <topology evidence="1">Multi-pass membrane protein</topology>
    </subcellularLocation>
</comment>
<dbReference type="InterPro" id="IPR036513">
    <property type="entry name" value="STAS_dom_sf"/>
</dbReference>
<dbReference type="Gene3D" id="3.30.750.24">
    <property type="entry name" value="STAS domain"/>
    <property type="match status" value="1"/>
</dbReference>
<dbReference type="Bgee" id="ENSORLG00000001917">
    <property type="expression patterns" value="Expressed in mesonephros and 3 other cell types or tissues"/>
</dbReference>
<accession>A0A3B3H853</accession>
<dbReference type="GO" id="GO:0140900">
    <property type="term" value="F:chloride:bicarbonate antiporter activity"/>
    <property type="evidence" value="ECO:0000318"/>
    <property type="project" value="GO_Central"/>
</dbReference>
<evidence type="ECO:0000256" key="3">
    <source>
        <dbReference type="ARBA" id="ARBA00022989"/>
    </source>
</evidence>
<dbReference type="InterPro" id="IPR002645">
    <property type="entry name" value="STAS_dom"/>
</dbReference>
<dbReference type="InterPro" id="IPR001902">
    <property type="entry name" value="SLC26A/SulP_fam"/>
</dbReference>
<organism evidence="8 9">
    <name type="scientific">Oryzias latipes</name>
    <name type="common">Japanese rice fish</name>
    <name type="synonym">Japanese killifish</name>
    <dbReference type="NCBI Taxonomy" id="8090"/>
    <lineage>
        <taxon>Eukaryota</taxon>
        <taxon>Metazoa</taxon>
        <taxon>Chordata</taxon>
        <taxon>Craniata</taxon>
        <taxon>Vertebrata</taxon>
        <taxon>Euteleostomi</taxon>
        <taxon>Actinopterygii</taxon>
        <taxon>Neopterygii</taxon>
        <taxon>Teleostei</taxon>
        <taxon>Neoteleostei</taxon>
        <taxon>Acanthomorphata</taxon>
        <taxon>Ovalentaria</taxon>
        <taxon>Atherinomorphae</taxon>
        <taxon>Beloniformes</taxon>
        <taxon>Adrianichthyidae</taxon>
        <taxon>Oryziinae</taxon>
        <taxon>Oryzias</taxon>
    </lineage>
</organism>